<sequence>MNPHSFENRPIHPVPRLLSVNDEPTSEEKALVVAAISRAKDEVDSKGRLSKYGKDYKHVGALQTFIREGYSIISPVRRLPVELIREIMIHTAHDPCPDLDNPPYLLGHVCRLWRVASLSIPLLHSTIPHLRLQKYNDTSAFSQHLLQVIPKVPFYSFKLSNLSGPDIHPMANLYFQTSKSWKSAFITADPSALEPKSTRLVRSNVPMLESLRLHVATKRPNSRYAGQCYAFENAPCLREAEIKCSTVFFLKLPWKQLTKYKEHSGRAIGIPLIIFDGNPIEHLTYITAQPSSLLVHINPATLPRLTHLDIRLYHDSSISILPRLTLPSLHNIRVRDPGTTRLFQGIVNLVIRSGNPGAKLNLLRLAIYTQPPKPLELVHLLLHTPHLIDLECNNIPSEDLAQITMLTIRSLPGQPSLIPRLRKLTIYSPSASTFDSINKLIDSRSKKNTPQSDHSPLEVVRLVFADAPTCEEASSALDGVARADNRRAYEDLSGLLTELDVLITSYKSERHQGLVQTLSDWRAGRKLDSLLSALESIKIDDPKLIEVRALSILRKFWLLDSCKIPQESKYHFLRRAHSLLDVWTAAFGDQPNGDRWIRHGLRSLLYLRTRGDEDGCERDLIDGEYKFVDEPTLFWPYEDHPET</sequence>
<keyword evidence="2" id="KW-1185">Reference proteome</keyword>
<evidence type="ECO:0000313" key="2">
    <source>
        <dbReference type="Proteomes" id="UP000467700"/>
    </source>
</evidence>
<dbReference type="AlphaFoldDB" id="A0A8S0VUI5"/>
<accession>A0A8S0VUI5</accession>
<organism evidence="1 2">
    <name type="scientific">Cyclocybe aegerita</name>
    <name type="common">Black poplar mushroom</name>
    <name type="synonym">Agrocybe aegerita</name>
    <dbReference type="NCBI Taxonomy" id="1973307"/>
    <lineage>
        <taxon>Eukaryota</taxon>
        <taxon>Fungi</taxon>
        <taxon>Dikarya</taxon>
        <taxon>Basidiomycota</taxon>
        <taxon>Agaricomycotina</taxon>
        <taxon>Agaricomycetes</taxon>
        <taxon>Agaricomycetidae</taxon>
        <taxon>Agaricales</taxon>
        <taxon>Agaricineae</taxon>
        <taxon>Bolbitiaceae</taxon>
        <taxon>Cyclocybe</taxon>
    </lineage>
</organism>
<dbReference type="OrthoDB" id="3365698at2759"/>
<evidence type="ECO:0008006" key="3">
    <source>
        <dbReference type="Google" id="ProtNLM"/>
    </source>
</evidence>
<dbReference type="Proteomes" id="UP000467700">
    <property type="component" value="Unassembled WGS sequence"/>
</dbReference>
<proteinExistence type="predicted"/>
<reference evidence="1 2" key="1">
    <citation type="submission" date="2020-01" db="EMBL/GenBank/DDBJ databases">
        <authorList>
            <person name="Gupta K D."/>
        </authorList>
    </citation>
    <scope>NUCLEOTIDE SEQUENCE [LARGE SCALE GENOMIC DNA]</scope>
</reference>
<protein>
    <recommendedName>
        <fullName evidence="3">F-box domain-containing protein</fullName>
    </recommendedName>
</protein>
<evidence type="ECO:0000313" key="1">
    <source>
        <dbReference type="EMBL" id="CAA7270289.1"/>
    </source>
</evidence>
<gene>
    <name evidence="1" type="ORF">AAE3_LOCUS12535</name>
</gene>
<dbReference type="EMBL" id="CACVBS010000089">
    <property type="protein sequence ID" value="CAA7270289.1"/>
    <property type="molecule type" value="Genomic_DNA"/>
</dbReference>
<name>A0A8S0VUI5_CYCAE</name>
<comment type="caution">
    <text evidence="1">The sequence shown here is derived from an EMBL/GenBank/DDBJ whole genome shotgun (WGS) entry which is preliminary data.</text>
</comment>